<sequence length="65" mass="6673">SSRAPGRIGWDAKPQPTVEFRVPPVTRVAGGVHGSLASPDASPTATRYSALPQHAQTSGKASHGL</sequence>
<feature type="compositionally biased region" description="Polar residues" evidence="1">
    <location>
        <begin position="54"/>
        <end position="65"/>
    </location>
</feature>
<accession>A0A086MAV6</accession>
<protein>
    <submittedName>
        <fullName evidence="2">DUF803 domain-containing protein</fullName>
    </submittedName>
</protein>
<evidence type="ECO:0000313" key="2">
    <source>
        <dbReference type="EMBL" id="KFG66024.1"/>
    </source>
</evidence>
<dbReference type="VEuPathDB" id="ToxoDB:TGRUB_312622C"/>
<evidence type="ECO:0000256" key="1">
    <source>
        <dbReference type="SAM" id="MobiDB-lite"/>
    </source>
</evidence>
<gene>
    <name evidence="2" type="ORF">TGRUB_312622C</name>
</gene>
<dbReference type="AlphaFoldDB" id="A0A086MAV6"/>
<name>A0A086MAV6_TOXGO</name>
<evidence type="ECO:0000313" key="3">
    <source>
        <dbReference type="Proteomes" id="UP000028834"/>
    </source>
</evidence>
<dbReference type="Proteomes" id="UP000028834">
    <property type="component" value="Unassembled WGS sequence"/>
</dbReference>
<comment type="caution">
    <text evidence="2">The sequence shown here is derived from an EMBL/GenBank/DDBJ whole genome shotgun (WGS) entry which is preliminary data.</text>
</comment>
<feature type="non-terminal residue" evidence="2">
    <location>
        <position position="1"/>
    </location>
</feature>
<organism evidence="2 3">
    <name type="scientific">Toxoplasma gondii RUB</name>
    <dbReference type="NCBI Taxonomy" id="935652"/>
    <lineage>
        <taxon>Eukaryota</taxon>
        <taxon>Sar</taxon>
        <taxon>Alveolata</taxon>
        <taxon>Apicomplexa</taxon>
        <taxon>Conoidasida</taxon>
        <taxon>Coccidia</taxon>
        <taxon>Eucoccidiorida</taxon>
        <taxon>Eimeriorina</taxon>
        <taxon>Sarcocystidae</taxon>
        <taxon>Toxoplasma</taxon>
    </lineage>
</organism>
<reference evidence="2 3" key="1">
    <citation type="submission" date="2014-05" db="EMBL/GenBank/DDBJ databases">
        <authorList>
            <person name="Sibley D."/>
            <person name="Venepally P."/>
            <person name="Karamycheva S."/>
            <person name="Hadjithomas M."/>
            <person name="Khan A."/>
            <person name="Brunk B."/>
            <person name="Roos D."/>
            <person name="Caler E."/>
            <person name="Lorenzi H."/>
        </authorList>
    </citation>
    <scope>NUCLEOTIDE SEQUENCE [LARGE SCALE GENOMIC DNA]</scope>
    <source>
        <strain evidence="2 3">RUB</strain>
    </source>
</reference>
<dbReference type="EMBL" id="AFYV02000133">
    <property type="protein sequence ID" value="KFG66024.1"/>
    <property type="molecule type" value="Genomic_DNA"/>
</dbReference>
<proteinExistence type="predicted"/>
<feature type="region of interest" description="Disordered" evidence="1">
    <location>
        <begin position="31"/>
        <end position="65"/>
    </location>
</feature>